<dbReference type="InterPro" id="IPR042226">
    <property type="entry name" value="eFR1_2_sf"/>
</dbReference>
<keyword evidence="9" id="KW-1185">Reference proteome</keyword>
<name>A0ABR4PFJ7_9HELO</name>
<dbReference type="Pfam" id="PF03464">
    <property type="entry name" value="eRF1_2"/>
    <property type="match status" value="1"/>
</dbReference>
<gene>
    <name evidence="8" type="ORF">PVAG01_06210</name>
</gene>
<dbReference type="SUPFAM" id="SSF55315">
    <property type="entry name" value="L30e-like"/>
    <property type="match status" value="1"/>
</dbReference>
<dbReference type="InterPro" id="IPR005141">
    <property type="entry name" value="eRF1_2"/>
</dbReference>
<keyword evidence="4 6" id="KW-0963">Cytoplasm</keyword>
<comment type="caution">
    <text evidence="8">The sequence shown here is derived from an EMBL/GenBank/DDBJ whole genome shotgun (WGS) entry which is preliminary data.</text>
</comment>
<dbReference type="Pfam" id="PF03465">
    <property type="entry name" value="eRF1_3"/>
    <property type="match status" value="1"/>
</dbReference>
<evidence type="ECO:0000256" key="6">
    <source>
        <dbReference type="RuleBase" id="RU362019"/>
    </source>
</evidence>
<dbReference type="SUPFAM" id="SSF159065">
    <property type="entry name" value="Dom34/Pelota N-terminal domain-like"/>
    <property type="match status" value="1"/>
</dbReference>
<evidence type="ECO:0000256" key="3">
    <source>
        <dbReference type="ARBA" id="ARBA00009504"/>
    </source>
</evidence>
<reference evidence="8 9" key="1">
    <citation type="submission" date="2024-06" db="EMBL/GenBank/DDBJ databases">
        <title>Complete genome of Phlyctema vagabunda strain 19-DSS-EL-015.</title>
        <authorList>
            <person name="Fiorenzani C."/>
        </authorList>
    </citation>
    <scope>NUCLEOTIDE SEQUENCE [LARGE SCALE GENOMIC DNA]</scope>
    <source>
        <strain evidence="8 9">19-DSS-EL-015</strain>
    </source>
</reference>
<evidence type="ECO:0000259" key="7">
    <source>
        <dbReference type="SMART" id="SM01194"/>
    </source>
</evidence>
<protein>
    <recommendedName>
        <fullName evidence="6">Protein DOM34 homolog</fullName>
    </recommendedName>
</protein>
<dbReference type="InterPro" id="IPR038069">
    <property type="entry name" value="Pelota/DOM34_N"/>
</dbReference>
<dbReference type="Pfam" id="PF26356">
    <property type="entry name" value="Pelota_N"/>
    <property type="match status" value="1"/>
</dbReference>
<organism evidence="8 9">
    <name type="scientific">Phlyctema vagabunda</name>
    <dbReference type="NCBI Taxonomy" id="108571"/>
    <lineage>
        <taxon>Eukaryota</taxon>
        <taxon>Fungi</taxon>
        <taxon>Dikarya</taxon>
        <taxon>Ascomycota</taxon>
        <taxon>Pezizomycotina</taxon>
        <taxon>Leotiomycetes</taxon>
        <taxon>Helotiales</taxon>
        <taxon>Dermateaceae</taxon>
        <taxon>Phlyctema</taxon>
    </lineage>
</organism>
<evidence type="ECO:0000256" key="1">
    <source>
        <dbReference type="ARBA" id="ARBA00001968"/>
    </source>
</evidence>
<accession>A0ABR4PFJ7</accession>
<dbReference type="SUPFAM" id="SSF53137">
    <property type="entry name" value="Translational machinery components"/>
    <property type="match status" value="1"/>
</dbReference>
<evidence type="ECO:0000256" key="2">
    <source>
        <dbReference type="ARBA" id="ARBA00004496"/>
    </source>
</evidence>
<dbReference type="EMBL" id="JBFCZG010000005">
    <property type="protein sequence ID" value="KAL3422054.1"/>
    <property type="molecule type" value="Genomic_DNA"/>
</dbReference>
<dbReference type="PANTHER" id="PTHR10853">
    <property type="entry name" value="PELOTA"/>
    <property type="match status" value="1"/>
</dbReference>
<dbReference type="Gene3D" id="3.30.1330.30">
    <property type="match status" value="1"/>
</dbReference>
<dbReference type="InterPro" id="IPR004405">
    <property type="entry name" value="TF_pelota"/>
</dbReference>
<dbReference type="InterPro" id="IPR005142">
    <property type="entry name" value="eRF1_3"/>
</dbReference>
<keyword evidence="5 6" id="KW-0479">Metal-binding</keyword>
<comment type="subcellular location">
    <subcellularLocation>
        <location evidence="2 6">Cytoplasm</location>
    </subcellularLocation>
</comment>
<evidence type="ECO:0000256" key="4">
    <source>
        <dbReference type="ARBA" id="ARBA00022490"/>
    </source>
</evidence>
<dbReference type="NCBIfam" id="TIGR00111">
    <property type="entry name" value="pelota"/>
    <property type="match status" value="1"/>
</dbReference>
<dbReference type="SMART" id="SM01194">
    <property type="entry name" value="eRF1_1"/>
    <property type="match status" value="1"/>
</dbReference>
<dbReference type="Proteomes" id="UP001629113">
    <property type="component" value="Unassembled WGS sequence"/>
</dbReference>
<evidence type="ECO:0000313" key="9">
    <source>
        <dbReference type="Proteomes" id="UP001629113"/>
    </source>
</evidence>
<evidence type="ECO:0000256" key="5">
    <source>
        <dbReference type="ARBA" id="ARBA00022723"/>
    </source>
</evidence>
<feature type="domain" description="eRF1/Pelota-like N-terminal" evidence="7">
    <location>
        <begin position="1"/>
        <end position="131"/>
    </location>
</feature>
<dbReference type="InterPro" id="IPR058547">
    <property type="entry name" value="Pelota_N"/>
</dbReference>
<proteinExistence type="inferred from homology"/>
<dbReference type="InterPro" id="IPR029064">
    <property type="entry name" value="Ribosomal_eL30-like_sf"/>
</dbReference>
<comment type="cofactor">
    <cofactor evidence="1 6">
        <name>a divalent metal cation</name>
        <dbReference type="ChEBI" id="CHEBI:60240"/>
    </cofactor>
</comment>
<dbReference type="InterPro" id="IPR005140">
    <property type="entry name" value="eRF1_Pelota-like_N"/>
</dbReference>
<evidence type="ECO:0000313" key="8">
    <source>
        <dbReference type="EMBL" id="KAL3422054.1"/>
    </source>
</evidence>
<dbReference type="Gene3D" id="2.30.30.870">
    <property type="entry name" value="Pelota, domain A"/>
    <property type="match status" value="1"/>
</dbReference>
<dbReference type="Gene3D" id="3.30.420.60">
    <property type="entry name" value="eRF1 domain 2"/>
    <property type="match status" value="1"/>
</dbReference>
<comment type="similarity">
    <text evidence="3 6">Belongs to the eukaryotic release factor 1 family. Pelota subfamily.</text>
</comment>
<sequence length="398" mass="43573">MKLIKQNILPDGSGSVTLYPEEAEDMWHAYNLIAPTDLLRATAIRRVTTESATGSTSSKRVRTTLLIQVTNVDFDSIAGQLHVSGRVAAENEWVGLGSFHTLDLELERQFTLEKSDGWDSVALDVVRESLREISEGTIPAVVMQEGLANICLITEHQTVLKQTVETPIPGKRAGGGEVHDKALEKFFRVTLETLQRMVDISTPGRMLLLASPGFVAAGFQKYIFEEAKRTGNKALLGNKGNITVVHSSSGHLHSLNQVLKSKEVLSKLKDTKYAKETKTMDEFFDRLRADDGRAWYGPSEVEKAVAQGAVGRGGGVLMILNSMFRSQDIGTRKRWVSLVDKVRGDDGGQVIVLSSDHESGKRLEVLGGIAAILTYPIEDLDEETAGDSPDGFNQEPII</sequence>
<comment type="function">
    <text evidence="6">Component of the Dom34-Hbs1 complex, a complex that recognizes stalled ribosomes and triggers the No-Go Decay (NGD) pathway (PubMed:20890290). In the Dom34-Hbs1 complex, dom34 recognizes ribosomes stalled at the 3' end of an mRNA and engages stalled ribosomes by destabilizing mRNA in the mRNA channel. Following ribosome-binding, the Dom34-Hbs1 complex promotes the disassembly of stalled ribosomes, followed by degradation of damaged mRNAs as part of the NGD pathway.</text>
</comment>
<dbReference type="PANTHER" id="PTHR10853:SF0">
    <property type="entry name" value="PROTEIN PELOTA HOMOLOG"/>
    <property type="match status" value="1"/>
</dbReference>